<reference evidence="7 8" key="1">
    <citation type="submission" date="2019-03" db="EMBL/GenBank/DDBJ databases">
        <title>Genomic Encyclopedia of Type Strains, Phase IV (KMG-IV): sequencing the most valuable type-strain genomes for metagenomic binning, comparative biology and taxonomic classification.</title>
        <authorList>
            <person name="Goeker M."/>
        </authorList>
    </citation>
    <scope>NUCLEOTIDE SEQUENCE [LARGE SCALE GENOMIC DNA]</scope>
    <source>
        <strain evidence="7 8">DSM 11901</strain>
    </source>
</reference>
<dbReference type="OrthoDB" id="8912821at2"/>
<evidence type="ECO:0000256" key="4">
    <source>
        <dbReference type="PROSITE-ProRule" id="PRU01248"/>
    </source>
</evidence>
<evidence type="ECO:0000256" key="3">
    <source>
        <dbReference type="ARBA" id="ARBA00023172"/>
    </source>
</evidence>
<dbReference type="SUPFAM" id="SSF56349">
    <property type="entry name" value="DNA breaking-rejoining enzymes"/>
    <property type="match status" value="1"/>
</dbReference>
<dbReference type="PANTHER" id="PTHR30349">
    <property type="entry name" value="PHAGE INTEGRASE-RELATED"/>
    <property type="match status" value="1"/>
</dbReference>
<dbReference type="RefSeq" id="WP_133611080.1">
    <property type="nucleotide sequence ID" value="NZ_SNXW01000012.1"/>
</dbReference>
<evidence type="ECO:0000259" key="6">
    <source>
        <dbReference type="PROSITE" id="PS51900"/>
    </source>
</evidence>
<dbReference type="InterPro" id="IPR013762">
    <property type="entry name" value="Integrase-like_cat_sf"/>
</dbReference>
<dbReference type="CDD" id="cd01188">
    <property type="entry name" value="INT_RitA_C_like"/>
    <property type="match status" value="1"/>
</dbReference>
<dbReference type="InterPro" id="IPR044068">
    <property type="entry name" value="CB"/>
</dbReference>
<feature type="domain" description="Tyr recombinase" evidence="5">
    <location>
        <begin position="221"/>
        <end position="404"/>
    </location>
</feature>
<keyword evidence="8" id="KW-1185">Reference proteome</keyword>
<evidence type="ECO:0000313" key="8">
    <source>
        <dbReference type="Proteomes" id="UP000294593"/>
    </source>
</evidence>
<evidence type="ECO:0000259" key="5">
    <source>
        <dbReference type="PROSITE" id="PS51898"/>
    </source>
</evidence>
<dbReference type="InterPro" id="IPR010998">
    <property type="entry name" value="Integrase_recombinase_N"/>
</dbReference>
<dbReference type="InterPro" id="IPR050090">
    <property type="entry name" value="Tyrosine_recombinase_XerCD"/>
</dbReference>
<keyword evidence="2 4" id="KW-0238">DNA-binding</keyword>
<organism evidence="7 8">
    <name type="scientific">Aquabacterium commune</name>
    <dbReference type="NCBI Taxonomy" id="70586"/>
    <lineage>
        <taxon>Bacteria</taxon>
        <taxon>Pseudomonadati</taxon>
        <taxon>Pseudomonadota</taxon>
        <taxon>Betaproteobacteria</taxon>
        <taxon>Burkholderiales</taxon>
        <taxon>Aquabacterium</taxon>
    </lineage>
</organism>
<dbReference type="InterPro" id="IPR002104">
    <property type="entry name" value="Integrase_catalytic"/>
</dbReference>
<name>A0A4R6R1G5_9BURK</name>
<proteinExistence type="predicted"/>
<dbReference type="Pfam" id="PF00589">
    <property type="entry name" value="Phage_integrase"/>
    <property type="match status" value="1"/>
</dbReference>
<dbReference type="GO" id="GO:0006310">
    <property type="term" value="P:DNA recombination"/>
    <property type="evidence" value="ECO:0007669"/>
    <property type="project" value="UniProtKB-KW"/>
</dbReference>
<evidence type="ECO:0000256" key="2">
    <source>
        <dbReference type="ARBA" id="ARBA00023125"/>
    </source>
</evidence>
<dbReference type="PROSITE" id="PS51898">
    <property type="entry name" value="TYR_RECOMBINASE"/>
    <property type="match status" value="1"/>
</dbReference>
<protein>
    <submittedName>
        <fullName evidence="7">Site-specific recombinase XerD</fullName>
    </submittedName>
</protein>
<gene>
    <name evidence="7" type="ORF">EV672_11229</name>
</gene>
<dbReference type="Proteomes" id="UP000294593">
    <property type="component" value="Unassembled WGS sequence"/>
</dbReference>
<sequence length="411" mass="45529">MEELFVRPRALMRMREGPLGVCIDSFIDSLAAKGYSRDSRRRAAWLVGDFSRWLDGRGVAAAAVAEESVDTFLRGRRRRRAPRAEDRSTLLRLLAHLAAQGIICTPSAERTPTAVEQIEAEYVDYMRHERNLAPATIRSNRITARNLLTFLFANGPLTFDSVGAPDVMAHIRLATKTCRPNSACRVVGGVRAFLRFALYRGWLDTDMSSHIPAPAVWSQSSIPRSLQDDQVLRTLAQCDRAKLSGCRDYAVIVLLARLGLRAGEVVALQLEDIDWHAGELLVRNGQTRVDRLPLPYEVGQALAQYLSEARPRCSSRQVFLRAQAPIEGFSSGTAVAAIVRRALQRAGIDVPSKGAHVLRHTLATRLLREGSSLPEIGEVLRHRQQQTTTIYAKVDLRSLRAVAPSWPGGAQ</sequence>
<dbReference type="PROSITE" id="PS51900">
    <property type="entry name" value="CB"/>
    <property type="match status" value="1"/>
</dbReference>
<keyword evidence="3" id="KW-0233">DNA recombination</keyword>
<dbReference type="PANTHER" id="PTHR30349:SF90">
    <property type="entry name" value="TYROSINE RECOMBINASE XERD"/>
    <property type="match status" value="1"/>
</dbReference>
<dbReference type="EMBL" id="SNXW01000012">
    <property type="protein sequence ID" value="TDP79540.1"/>
    <property type="molecule type" value="Genomic_DNA"/>
</dbReference>
<evidence type="ECO:0000256" key="1">
    <source>
        <dbReference type="ARBA" id="ARBA00022908"/>
    </source>
</evidence>
<feature type="domain" description="Core-binding (CB)" evidence="6">
    <location>
        <begin position="113"/>
        <end position="198"/>
    </location>
</feature>
<comment type="caution">
    <text evidence="7">The sequence shown here is derived from an EMBL/GenBank/DDBJ whole genome shotgun (WGS) entry which is preliminary data.</text>
</comment>
<dbReference type="InterPro" id="IPR011010">
    <property type="entry name" value="DNA_brk_join_enz"/>
</dbReference>
<dbReference type="GO" id="GO:0015074">
    <property type="term" value="P:DNA integration"/>
    <property type="evidence" value="ECO:0007669"/>
    <property type="project" value="UniProtKB-KW"/>
</dbReference>
<evidence type="ECO:0000313" key="7">
    <source>
        <dbReference type="EMBL" id="TDP79540.1"/>
    </source>
</evidence>
<accession>A0A4R6R1G5</accession>
<dbReference type="AlphaFoldDB" id="A0A4R6R1G5"/>
<dbReference type="Gene3D" id="1.10.150.130">
    <property type="match status" value="1"/>
</dbReference>
<dbReference type="GO" id="GO:0003677">
    <property type="term" value="F:DNA binding"/>
    <property type="evidence" value="ECO:0007669"/>
    <property type="project" value="UniProtKB-UniRule"/>
</dbReference>
<dbReference type="Gene3D" id="1.10.443.10">
    <property type="entry name" value="Intergrase catalytic core"/>
    <property type="match status" value="1"/>
</dbReference>
<keyword evidence="1" id="KW-0229">DNA integration</keyword>